<protein>
    <submittedName>
        <fullName evidence="1">Uncharacterized protein</fullName>
    </submittedName>
</protein>
<proteinExistence type="predicted"/>
<name>A0A2T5YDT1_9BACT</name>
<keyword evidence="2" id="KW-1185">Reference proteome</keyword>
<organism evidence="1 2">
    <name type="scientific">Pontibacter mucosus</name>
    <dbReference type="NCBI Taxonomy" id="1649266"/>
    <lineage>
        <taxon>Bacteria</taxon>
        <taxon>Pseudomonadati</taxon>
        <taxon>Bacteroidota</taxon>
        <taxon>Cytophagia</taxon>
        <taxon>Cytophagales</taxon>
        <taxon>Hymenobacteraceae</taxon>
        <taxon>Pontibacter</taxon>
    </lineage>
</organism>
<dbReference type="RefSeq" id="WP_108213230.1">
    <property type="nucleotide sequence ID" value="NZ_QBKI01000010.1"/>
</dbReference>
<dbReference type="Proteomes" id="UP000244225">
    <property type="component" value="Unassembled WGS sequence"/>
</dbReference>
<evidence type="ECO:0000313" key="1">
    <source>
        <dbReference type="EMBL" id="PTX14713.1"/>
    </source>
</evidence>
<accession>A0A2T5YDT1</accession>
<gene>
    <name evidence="1" type="ORF">C8N40_110142</name>
</gene>
<dbReference type="OrthoDB" id="1026365at2"/>
<comment type="caution">
    <text evidence="1">The sequence shown here is derived from an EMBL/GenBank/DDBJ whole genome shotgun (WGS) entry which is preliminary data.</text>
</comment>
<dbReference type="AlphaFoldDB" id="A0A2T5YDT1"/>
<evidence type="ECO:0000313" key="2">
    <source>
        <dbReference type="Proteomes" id="UP000244225"/>
    </source>
</evidence>
<sequence length="174" mass="19236">MKTVGIPEAVHARLKRYCARHGLGLGECIAASLNYFERHGLNPQTHESPAAEMNRLIKRVDQVIAFIRKQESDLLRPMTEAVSLSEARIERSLDTVATAQQLQLLEEHLASLVRQLNTLLPAAAAARAATERLLEAHARRELEALQLLGRLVDAKNKSGFLQDLAKLYGEGGQP</sequence>
<dbReference type="EMBL" id="QBKI01000010">
    <property type="protein sequence ID" value="PTX14713.1"/>
    <property type="molecule type" value="Genomic_DNA"/>
</dbReference>
<dbReference type="NCBIfam" id="NF041200">
    <property type="entry name" value="mob_BfmA_Nterm"/>
    <property type="match status" value="1"/>
</dbReference>
<reference evidence="1 2" key="1">
    <citation type="submission" date="2018-04" db="EMBL/GenBank/DDBJ databases">
        <title>Genomic Encyclopedia of Archaeal and Bacterial Type Strains, Phase II (KMG-II): from individual species to whole genera.</title>
        <authorList>
            <person name="Goeker M."/>
        </authorList>
    </citation>
    <scope>NUCLEOTIDE SEQUENCE [LARGE SCALE GENOMIC DNA]</scope>
    <source>
        <strain evidence="1 2">DSM 100162</strain>
    </source>
</reference>
<dbReference type="InterPro" id="IPR048012">
    <property type="entry name" value="BfmA-like_N"/>
</dbReference>